<reference evidence="2" key="1">
    <citation type="submission" date="2015-04" db="UniProtKB">
        <authorList>
            <consortium name="EnsemblPlants"/>
        </authorList>
    </citation>
    <scope>IDENTIFICATION</scope>
</reference>
<protein>
    <recommendedName>
        <fullName evidence="4">GCK domain-containing protein</fullName>
    </recommendedName>
</protein>
<evidence type="ECO:0000313" key="3">
    <source>
        <dbReference type="Proteomes" id="UP000026961"/>
    </source>
</evidence>
<dbReference type="HOGENOM" id="CLU_1491262_0_0_1"/>
<feature type="compositionally biased region" description="Basic and acidic residues" evidence="1">
    <location>
        <begin position="33"/>
        <end position="46"/>
    </location>
</feature>
<sequence length="181" mass="20290">MEGLRQPMSKTMSPTPVQGLGVASSTKDVGSAPDHHEAEYQHDQSSSRRHYLRTQDWHVDFWLEIFQRRCRSSSSAAAPLASVSLSQGGHGTGKLRPSLVGCCSSRLLHRRRWDDDDDDSESAKQCARATAALRRCMEANAEHFKADIRARDEGLDEDQRRRGSPPAPDDDEFIASSLKWR</sequence>
<accession>A0A0E0AA91</accession>
<dbReference type="EnsemblPlants" id="OGLUM06G17600.1">
    <property type="protein sequence ID" value="OGLUM06G17600.1"/>
    <property type="gene ID" value="OGLUM06G17600"/>
</dbReference>
<feature type="compositionally biased region" description="Basic and acidic residues" evidence="1">
    <location>
        <begin position="147"/>
        <end position="161"/>
    </location>
</feature>
<feature type="region of interest" description="Disordered" evidence="1">
    <location>
        <begin position="1"/>
        <end position="49"/>
    </location>
</feature>
<dbReference type="AlphaFoldDB" id="A0A0E0AA91"/>
<dbReference type="Gramene" id="OGLUM06G17600.1">
    <property type="protein sequence ID" value="OGLUM06G17600.1"/>
    <property type="gene ID" value="OGLUM06G17600"/>
</dbReference>
<reference evidence="2" key="2">
    <citation type="submission" date="2018-05" db="EMBL/GenBank/DDBJ databases">
        <title>OgluRS3 (Oryza glumaepatula Reference Sequence Version 3).</title>
        <authorList>
            <person name="Zhang J."/>
            <person name="Kudrna D."/>
            <person name="Lee S."/>
            <person name="Talag J."/>
            <person name="Welchert J."/>
            <person name="Wing R.A."/>
        </authorList>
    </citation>
    <scope>NUCLEOTIDE SEQUENCE [LARGE SCALE GENOMIC DNA]</scope>
</reference>
<evidence type="ECO:0000313" key="2">
    <source>
        <dbReference type="EnsemblPlants" id="OGLUM06G17600.1"/>
    </source>
</evidence>
<evidence type="ECO:0008006" key="4">
    <source>
        <dbReference type="Google" id="ProtNLM"/>
    </source>
</evidence>
<evidence type="ECO:0000256" key="1">
    <source>
        <dbReference type="SAM" id="MobiDB-lite"/>
    </source>
</evidence>
<proteinExistence type="predicted"/>
<feature type="region of interest" description="Disordered" evidence="1">
    <location>
        <begin position="147"/>
        <end position="181"/>
    </location>
</feature>
<organism evidence="2">
    <name type="scientific">Oryza glumipatula</name>
    <dbReference type="NCBI Taxonomy" id="40148"/>
    <lineage>
        <taxon>Eukaryota</taxon>
        <taxon>Viridiplantae</taxon>
        <taxon>Streptophyta</taxon>
        <taxon>Embryophyta</taxon>
        <taxon>Tracheophyta</taxon>
        <taxon>Spermatophyta</taxon>
        <taxon>Magnoliopsida</taxon>
        <taxon>Liliopsida</taxon>
        <taxon>Poales</taxon>
        <taxon>Poaceae</taxon>
        <taxon>BOP clade</taxon>
        <taxon>Oryzoideae</taxon>
        <taxon>Oryzeae</taxon>
        <taxon>Oryzinae</taxon>
        <taxon>Oryza</taxon>
    </lineage>
</organism>
<name>A0A0E0AA91_9ORYZ</name>
<dbReference type="Proteomes" id="UP000026961">
    <property type="component" value="Chromosome 6"/>
</dbReference>
<keyword evidence="3" id="KW-1185">Reference proteome</keyword>